<proteinExistence type="predicted"/>
<dbReference type="EMBL" id="JBAMMX010000015">
    <property type="protein sequence ID" value="KAK6925910.1"/>
    <property type="molecule type" value="Genomic_DNA"/>
</dbReference>
<keyword evidence="3" id="KW-1185">Reference proteome</keyword>
<dbReference type="Proteomes" id="UP001370490">
    <property type="component" value="Unassembled WGS sequence"/>
</dbReference>
<keyword evidence="1" id="KW-0472">Membrane</keyword>
<evidence type="ECO:0008006" key="4">
    <source>
        <dbReference type="Google" id="ProtNLM"/>
    </source>
</evidence>
<keyword evidence="1" id="KW-0812">Transmembrane</keyword>
<organism evidence="2 3">
    <name type="scientific">Dillenia turbinata</name>
    <dbReference type="NCBI Taxonomy" id="194707"/>
    <lineage>
        <taxon>Eukaryota</taxon>
        <taxon>Viridiplantae</taxon>
        <taxon>Streptophyta</taxon>
        <taxon>Embryophyta</taxon>
        <taxon>Tracheophyta</taxon>
        <taxon>Spermatophyta</taxon>
        <taxon>Magnoliopsida</taxon>
        <taxon>eudicotyledons</taxon>
        <taxon>Gunneridae</taxon>
        <taxon>Pentapetalae</taxon>
        <taxon>Dilleniales</taxon>
        <taxon>Dilleniaceae</taxon>
        <taxon>Dillenia</taxon>
    </lineage>
</organism>
<name>A0AAN8V1R7_9MAGN</name>
<keyword evidence="1" id="KW-1133">Transmembrane helix</keyword>
<feature type="transmembrane region" description="Helical" evidence="1">
    <location>
        <begin position="100"/>
        <end position="121"/>
    </location>
</feature>
<feature type="transmembrane region" description="Helical" evidence="1">
    <location>
        <begin position="168"/>
        <end position="187"/>
    </location>
</feature>
<evidence type="ECO:0000256" key="1">
    <source>
        <dbReference type="SAM" id="Phobius"/>
    </source>
</evidence>
<evidence type="ECO:0000313" key="2">
    <source>
        <dbReference type="EMBL" id="KAK6925910.1"/>
    </source>
</evidence>
<comment type="caution">
    <text evidence="2">The sequence shown here is derived from an EMBL/GenBank/DDBJ whole genome shotgun (WGS) entry which is preliminary data.</text>
</comment>
<feature type="transmembrane region" description="Helical" evidence="1">
    <location>
        <begin position="37"/>
        <end position="59"/>
    </location>
</feature>
<sequence>MATTKELLYRCYREMEFKIETQEFEIRLHESKAHKSIFFFLAFQLSIFYTICHQYTFLYPILEALVLYSLSRSSSLSSLRSSLIIVYLISHYPSVELNQYCWWVPLTISLFSDVLFFSVFYDTMLRLYRARVHLDLYRLKKWKIFRKICGNGSEDFGGEELIGVKSLLGIWVLSLIFFSAIMLYSCVSIPCDGDGQLEVLLELLMGHWSFKKYSGKLYKCRSLDSIP</sequence>
<gene>
    <name evidence="2" type="ORF">RJ641_007629</name>
</gene>
<evidence type="ECO:0000313" key="3">
    <source>
        <dbReference type="Proteomes" id="UP001370490"/>
    </source>
</evidence>
<protein>
    <recommendedName>
        <fullName evidence="4">Transmembrane protein</fullName>
    </recommendedName>
</protein>
<accession>A0AAN8V1R7</accession>
<reference evidence="2 3" key="1">
    <citation type="submission" date="2023-12" db="EMBL/GenBank/DDBJ databases">
        <title>A high-quality genome assembly for Dillenia turbinata (Dilleniales).</title>
        <authorList>
            <person name="Chanderbali A."/>
        </authorList>
    </citation>
    <scope>NUCLEOTIDE SEQUENCE [LARGE SCALE GENOMIC DNA]</scope>
    <source>
        <strain evidence="2">LSX21</strain>
        <tissue evidence="2">Leaf</tissue>
    </source>
</reference>
<dbReference type="AlphaFoldDB" id="A0AAN8V1R7"/>